<evidence type="ECO:0000313" key="12">
    <source>
        <dbReference type="Proteomes" id="UP000290189"/>
    </source>
</evidence>
<evidence type="ECO:0000256" key="5">
    <source>
        <dbReference type="PIRSR" id="PIRSR001430-2"/>
    </source>
</evidence>
<keyword evidence="3 6" id="KW-0413">Isomerase</keyword>
<feature type="binding site" evidence="5">
    <location>
        <position position="136"/>
    </location>
    <ligand>
        <name>substrate</name>
    </ligand>
</feature>
<dbReference type="Proteomes" id="UP000039324">
    <property type="component" value="Unassembled WGS sequence"/>
</dbReference>
<dbReference type="InterPro" id="IPR020103">
    <property type="entry name" value="PsdUridine_synth_cat_dom_sf"/>
</dbReference>
<feature type="domain" description="Pseudouridine synthase I TruA alpha/beta" evidence="8">
    <location>
        <begin position="171"/>
        <end position="285"/>
    </location>
</feature>
<dbReference type="EMBL" id="OVEO01000016">
    <property type="protein sequence ID" value="SPR01170.1"/>
    <property type="molecule type" value="Genomic_DNA"/>
</dbReference>
<dbReference type="GO" id="GO:0031119">
    <property type="term" value="P:tRNA pseudouridine synthesis"/>
    <property type="evidence" value="ECO:0007669"/>
    <property type="project" value="TreeGrafter"/>
</dbReference>
<dbReference type="HAMAP" id="MF_00171">
    <property type="entry name" value="TruA"/>
    <property type="match status" value="1"/>
</dbReference>
<reference evidence="10 12" key="2">
    <citation type="submission" date="2018-03" db="EMBL/GenBank/DDBJ databases">
        <authorList>
            <person name="Fogelqvist J."/>
        </authorList>
    </citation>
    <scope>NUCLEOTIDE SEQUENCE [LARGE SCALE GENOMIC DNA]</scope>
</reference>
<evidence type="ECO:0000256" key="2">
    <source>
        <dbReference type="ARBA" id="ARBA00022694"/>
    </source>
</evidence>
<dbReference type="SUPFAM" id="SSF55120">
    <property type="entry name" value="Pseudouridine synthase"/>
    <property type="match status" value="1"/>
</dbReference>
<dbReference type="InterPro" id="IPR020094">
    <property type="entry name" value="TruA/RsuA/RluB/E/F_N"/>
</dbReference>
<dbReference type="NCBIfam" id="TIGR00071">
    <property type="entry name" value="hisT_truA"/>
    <property type="match status" value="1"/>
</dbReference>
<evidence type="ECO:0000313" key="9">
    <source>
        <dbReference type="EMBL" id="CEP03150.1"/>
    </source>
</evidence>
<dbReference type="InterPro" id="IPR020095">
    <property type="entry name" value="PsdUridine_synth_TruA_C"/>
</dbReference>
<dbReference type="GO" id="GO:0003723">
    <property type="term" value="F:RNA binding"/>
    <property type="evidence" value="ECO:0007669"/>
    <property type="project" value="InterPro"/>
</dbReference>
<dbReference type="AlphaFoldDB" id="A0A0G4J6H1"/>
<dbReference type="Proteomes" id="UP000290189">
    <property type="component" value="Unassembled WGS sequence"/>
</dbReference>
<dbReference type="PIRSF" id="PIRSF001430">
    <property type="entry name" value="tRNA_psdUrid_synth"/>
    <property type="match status" value="1"/>
</dbReference>
<feature type="region of interest" description="Disordered" evidence="7">
    <location>
        <begin position="291"/>
        <end position="310"/>
    </location>
</feature>
<feature type="compositionally biased region" description="Basic and acidic residues" evidence="7">
    <location>
        <begin position="291"/>
        <end position="301"/>
    </location>
</feature>
<evidence type="ECO:0000256" key="6">
    <source>
        <dbReference type="RuleBase" id="RU003792"/>
    </source>
</evidence>
<keyword evidence="10" id="KW-0496">Mitochondrion</keyword>
<evidence type="ECO:0000256" key="7">
    <source>
        <dbReference type="SAM" id="MobiDB-lite"/>
    </source>
</evidence>
<comment type="catalytic activity">
    <reaction evidence="6">
        <text>uridine(38/39/40) in tRNA = pseudouridine(38/39/40) in tRNA</text>
        <dbReference type="Rhea" id="RHEA:22376"/>
        <dbReference type="Rhea" id="RHEA-COMP:10085"/>
        <dbReference type="Rhea" id="RHEA-COMP:10087"/>
        <dbReference type="ChEBI" id="CHEBI:65314"/>
        <dbReference type="ChEBI" id="CHEBI:65315"/>
        <dbReference type="EC" id="5.4.99.12"/>
    </reaction>
</comment>
<dbReference type="InterPro" id="IPR020097">
    <property type="entry name" value="PsdUridine_synth_TruA_a/b_dom"/>
</dbReference>
<sequence length="310" mass="35285">MRLLSPARMARYKLVVQYIGSQYHGWQAQGGALRDDQFTVQRVLQDAVAKMLPGQQPSVVVGCGRTDKGVHALALPAHVDVDRVCRRTGLAKEAFSADVLKTGLNWHLRFTDVRVTDVRRVSQRFHARMTAESRTYLYRVLHGCTEVSIFERNRVYHVFETLDVQRMIDGCKYLIGTHDFSSFRDHKCEARHPVRTITRFDIKQQDVYCLFESTKHPGMGSLLNIVVTANAFLYHQVRSMVGVLVEVGRGAIEPDDVKRILEARDRSILPNMAPPCGLYFLHAEYKPELEDVDESDSRTPHADLGNLSYI</sequence>
<accession>A0A0G4J6H1</accession>
<evidence type="ECO:0000256" key="1">
    <source>
        <dbReference type="ARBA" id="ARBA00009375"/>
    </source>
</evidence>
<name>A0A0G4J6H1_PLABS</name>
<dbReference type="Pfam" id="PF01416">
    <property type="entry name" value="PseudoU_synth_1"/>
    <property type="match status" value="1"/>
</dbReference>
<evidence type="ECO:0000313" key="11">
    <source>
        <dbReference type="Proteomes" id="UP000039324"/>
    </source>
</evidence>
<protein>
    <recommendedName>
        <fullName evidence="6">tRNA pseudouridine synthase</fullName>
        <ecNumber evidence="6">5.4.99.12</ecNumber>
    </recommendedName>
</protein>
<dbReference type="PANTHER" id="PTHR11142:SF0">
    <property type="entry name" value="TRNA PSEUDOURIDINE SYNTHASE-LIKE 1"/>
    <property type="match status" value="1"/>
</dbReference>
<dbReference type="Gene3D" id="3.30.70.580">
    <property type="entry name" value="Pseudouridine synthase I, catalytic domain, N-terminal subdomain"/>
    <property type="match status" value="1"/>
</dbReference>
<feature type="active site" description="Nucleophile" evidence="4">
    <location>
        <position position="67"/>
    </location>
</feature>
<evidence type="ECO:0000259" key="8">
    <source>
        <dbReference type="Pfam" id="PF01416"/>
    </source>
</evidence>
<gene>
    <name evidence="9" type="ORF">PBRA_009368</name>
    <name evidence="10" type="ORF">PLBR_LOCUS8385</name>
</gene>
<reference evidence="9 11" key="1">
    <citation type="submission" date="2015-02" db="EMBL/GenBank/DDBJ databases">
        <authorList>
            <person name="Chooi Y.-H."/>
        </authorList>
    </citation>
    <scope>NUCLEOTIDE SEQUENCE [LARGE SCALE GENOMIC DNA]</scope>
    <source>
        <strain evidence="9">E3</strain>
    </source>
</reference>
<dbReference type="EMBL" id="CDSF01000143">
    <property type="protein sequence ID" value="CEP03150.1"/>
    <property type="molecule type" value="Genomic_DNA"/>
</dbReference>
<comment type="similarity">
    <text evidence="1 6">Belongs to the tRNA pseudouridine synthase TruA family.</text>
</comment>
<keyword evidence="11" id="KW-1185">Reference proteome</keyword>
<dbReference type="InterPro" id="IPR001406">
    <property type="entry name" value="PsdUridine_synth_TruA"/>
</dbReference>
<dbReference type="PANTHER" id="PTHR11142">
    <property type="entry name" value="PSEUDOURIDYLATE SYNTHASE"/>
    <property type="match status" value="1"/>
</dbReference>
<dbReference type="STRING" id="37360.A0A0G4J6H1"/>
<evidence type="ECO:0000256" key="3">
    <source>
        <dbReference type="ARBA" id="ARBA00023235"/>
    </source>
</evidence>
<dbReference type="EC" id="5.4.99.12" evidence="6"/>
<evidence type="ECO:0000313" key="10">
    <source>
        <dbReference type="EMBL" id="SPR01170.1"/>
    </source>
</evidence>
<geneLocation type="mitochondrion" evidence="10"/>
<dbReference type="OrthoDB" id="271910at2759"/>
<dbReference type="OMA" id="RKYSYHI"/>
<dbReference type="GO" id="GO:0160147">
    <property type="term" value="F:tRNA pseudouridine(38-40) synthase activity"/>
    <property type="evidence" value="ECO:0007669"/>
    <property type="project" value="UniProtKB-EC"/>
</dbReference>
<dbReference type="Gene3D" id="3.30.70.660">
    <property type="entry name" value="Pseudouridine synthase I, catalytic domain, C-terminal subdomain"/>
    <property type="match status" value="1"/>
</dbReference>
<evidence type="ECO:0000256" key="4">
    <source>
        <dbReference type="PIRSR" id="PIRSR001430-1"/>
    </source>
</evidence>
<proteinExistence type="inferred from homology"/>
<dbReference type="CDD" id="cd02570">
    <property type="entry name" value="PseudoU_synth_EcTruA"/>
    <property type="match status" value="1"/>
</dbReference>
<organism evidence="9 11">
    <name type="scientific">Plasmodiophora brassicae</name>
    <name type="common">Clubroot disease agent</name>
    <dbReference type="NCBI Taxonomy" id="37360"/>
    <lineage>
        <taxon>Eukaryota</taxon>
        <taxon>Sar</taxon>
        <taxon>Rhizaria</taxon>
        <taxon>Endomyxa</taxon>
        <taxon>Phytomyxea</taxon>
        <taxon>Plasmodiophorida</taxon>
        <taxon>Plasmodiophoridae</taxon>
        <taxon>Plasmodiophora</taxon>
    </lineage>
</organism>
<keyword evidence="2 6" id="KW-0819">tRNA processing</keyword>